<keyword evidence="6" id="KW-1185">Reference proteome</keyword>
<feature type="compositionally biased region" description="Acidic residues" evidence="4">
    <location>
        <begin position="122"/>
        <end position="131"/>
    </location>
</feature>
<dbReference type="PANTHER" id="PTHR10302:SF27">
    <property type="entry name" value="SINGLE-STRANDED DNA-BINDING PROTEIN"/>
    <property type="match status" value="1"/>
</dbReference>
<protein>
    <recommendedName>
        <fullName evidence="2 3">Single-stranded DNA-binding protein</fullName>
        <shortName evidence="2">SSB</shortName>
    </recommendedName>
</protein>
<dbReference type="Gene3D" id="2.40.50.140">
    <property type="entry name" value="Nucleic acid-binding proteins"/>
    <property type="match status" value="1"/>
</dbReference>
<evidence type="ECO:0000256" key="4">
    <source>
        <dbReference type="SAM" id="MobiDB-lite"/>
    </source>
</evidence>
<comment type="subunit">
    <text evidence="2">Homotetramer.</text>
</comment>
<dbReference type="PANTHER" id="PTHR10302">
    <property type="entry name" value="SINGLE-STRANDED DNA-BINDING PROTEIN"/>
    <property type="match status" value="1"/>
</dbReference>
<dbReference type="InterPro" id="IPR000424">
    <property type="entry name" value="Primosome_PriB/ssb"/>
</dbReference>
<dbReference type="PIRSF" id="PIRSF002070">
    <property type="entry name" value="SSB"/>
    <property type="match status" value="1"/>
</dbReference>
<evidence type="ECO:0000256" key="2">
    <source>
        <dbReference type="HAMAP-Rule" id="MF_00984"/>
    </source>
</evidence>
<proteinExistence type="inferred from homology"/>
<evidence type="ECO:0000256" key="1">
    <source>
        <dbReference type="ARBA" id="ARBA00023125"/>
    </source>
</evidence>
<evidence type="ECO:0000313" key="6">
    <source>
        <dbReference type="Proteomes" id="UP001631949"/>
    </source>
</evidence>
<reference evidence="5 6" key="1">
    <citation type="journal article" date="2016" name="Int. J. Syst. Evol. Microbiol.">
        <title>Peptococcus simiae sp. nov., isolated from rhesus macaque faeces and emended description of the genus Peptococcus.</title>
        <authorList>
            <person name="Shkoporov A.N."/>
            <person name="Efimov B.A."/>
            <person name="Kondova I."/>
            <person name="Ouwerling B."/>
            <person name="Chaplin A.V."/>
            <person name="Shcherbakova V.A."/>
            <person name="Langermans J.A.M."/>
        </authorList>
    </citation>
    <scope>NUCLEOTIDE SEQUENCE [LARGE SCALE GENOMIC DNA]</scope>
    <source>
        <strain evidence="5 6">M108</strain>
    </source>
</reference>
<dbReference type="SUPFAM" id="SSF50249">
    <property type="entry name" value="Nucleic acid-binding proteins"/>
    <property type="match status" value="1"/>
</dbReference>
<dbReference type="Proteomes" id="UP001631949">
    <property type="component" value="Unassembled WGS sequence"/>
</dbReference>
<dbReference type="GO" id="GO:0003677">
    <property type="term" value="F:DNA binding"/>
    <property type="evidence" value="ECO:0007669"/>
    <property type="project" value="UniProtKB-KW"/>
</dbReference>
<gene>
    <name evidence="5" type="ORF">ACKQTC_08280</name>
</gene>
<keyword evidence="1 2" id="KW-0238">DNA-binding</keyword>
<dbReference type="Pfam" id="PF00436">
    <property type="entry name" value="SSB"/>
    <property type="match status" value="1"/>
</dbReference>
<organism evidence="5 6">
    <name type="scientific">Peptococcus simiae</name>
    <dbReference type="NCBI Taxonomy" id="1643805"/>
    <lineage>
        <taxon>Bacteria</taxon>
        <taxon>Bacillati</taxon>
        <taxon>Bacillota</taxon>
        <taxon>Clostridia</taxon>
        <taxon>Eubacteriales</taxon>
        <taxon>Peptococcaceae</taxon>
        <taxon>Peptococcus</taxon>
    </lineage>
</organism>
<evidence type="ECO:0000313" key="5">
    <source>
        <dbReference type="EMBL" id="MFM9414362.1"/>
    </source>
</evidence>
<sequence>MNKIILIGRLTKDPDLRYTQSGHAVVNVPLAVDRRFAAQGQPDVDFIPIVAWKKLAENLAQYMRKGSMVAVEGELHLDSYEDKQGIKRLKVEVLAQNIKFLDSRSKENRGAGSDQDAAGTEVDYDPDDLPF</sequence>
<accession>A0ABW9H1I7</accession>
<comment type="caution">
    <text evidence="5">The sequence shown here is derived from an EMBL/GenBank/DDBJ whole genome shotgun (WGS) entry which is preliminary data.</text>
</comment>
<comment type="caution">
    <text evidence="2">Lacks conserved residue(s) required for the propagation of feature annotation.</text>
</comment>
<dbReference type="InterPro" id="IPR012340">
    <property type="entry name" value="NA-bd_OB-fold"/>
</dbReference>
<dbReference type="EMBL" id="JBJUVG010000014">
    <property type="protein sequence ID" value="MFM9414362.1"/>
    <property type="molecule type" value="Genomic_DNA"/>
</dbReference>
<dbReference type="CDD" id="cd04496">
    <property type="entry name" value="SSB_OBF"/>
    <property type="match status" value="1"/>
</dbReference>
<name>A0ABW9H1I7_9FIRM</name>
<dbReference type="RefSeq" id="WP_408977976.1">
    <property type="nucleotide sequence ID" value="NZ_JBJUVG010000014.1"/>
</dbReference>
<dbReference type="PROSITE" id="PS50935">
    <property type="entry name" value="SSB"/>
    <property type="match status" value="1"/>
</dbReference>
<dbReference type="InterPro" id="IPR011344">
    <property type="entry name" value="ssDNA-bd"/>
</dbReference>
<dbReference type="NCBIfam" id="TIGR00621">
    <property type="entry name" value="ssb"/>
    <property type="match status" value="1"/>
</dbReference>
<feature type="region of interest" description="Disordered" evidence="4">
    <location>
        <begin position="105"/>
        <end position="131"/>
    </location>
</feature>
<evidence type="ECO:0000256" key="3">
    <source>
        <dbReference type="PIRNR" id="PIRNR002070"/>
    </source>
</evidence>
<dbReference type="HAMAP" id="MF_00984">
    <property type="entry name" value="SSB"/>
    <property type="match status" value="1"/>
</dbReference>